<keyword evidence="2" id="KW-1185">Reference proteome</keyword>
<dbReference type="RefSeq" id="WP_084051181.1">
    <property type="nucleotide sequence ID" value="NZ_FWWU01000010.1"/>
</dbReference>
<sequence>MYDAVRAPLIRSVHFAAGHTGSTPTDLRYGRAAAVLPGAPRLLDHVGMQHAARFDVAERAENLRGAQGRGLLRRARPALPLTSDVLWRRSPIRRPT</sequence>
<accession>A0A1W1VV62</accession>
<dbReference type="AlphaFoldDB" id="A0A1W1VV62"/>
<protein>
    <submittedName>
        <fullName evidence="1">Uncharacterized protein</fullName>
    </submittedName>
</protein>
<organism evidence="1 2">
    <name type="scientific">Deinococcus hopiensis KR-140</name>
    <dbReference type="NCBI Taxonomy" id="695939"/>
    <lineage>
        <taxon>Bacteria</taxon>
        <taxon>Thermotogati</taxon>
        <taxon>Deinococcota</taxon>
        <taxon>Deinococci</taxon>
        <taxon>Deinococcales</taxon>
        <taxon>Deinococcaceae</taxon>
        <taxon>Deinococcus</taxon>
    </lineage>
</organism>
<name>A0A1W1VV62_9DEIO</name>
<evidence type="ECO:0000313" key="1">
    <source>
        <dbReference type="EMBL" id="SMB97110.1"/>
    </source>
</evidence>
<gene>
    <name evidence="1" type="ORF">SAMN00790413_06348</name>
</gene>
<evidence type="ECO:0000313" key="2">
    <source>
        <dbReference type="Proteomes" id="UP000192582"/>
    </source>
</evidence>
<dbReference type="EMBL" id="FWWU01000010">
    <property type="protein sequence ID" value="SMB97110.1"/>
    <property type="molecule type" value="Genomic_DNA"/>
</dbReference>
<dbReference type="Proteomes" id="UP000192582">
    <property type="component" value="Unassembled WGS sequence"/>
</dbReference>
<proteinExistence type="predicted"/>
<reference evidence="1 2" key="1">
    <citation type="submission" date="2017-04" db="EMBL/GenBank/DDBJ databases">
        <authorList>
            <person name="Afonso C.L."/>
            <person name="Miller P.J."/>
            <person name="Scott M.A."/>
            <person name="Spackman E."/>
            <person name="Goraichik I."/>
            <person name="Dimitrov K.M."/>
            <person name="Suarez D.L."/>
            <person name="Swayne D.E."/>
        </authorList>
    </citation>
    <scope>NUCLEOTIDE SEQUENCE [LARGE SCALE GENOMIC DNA]</scope>
    <source>
        <strain evidence="1 2">KR-140</strain>
    </source>
</reference>